<dbReference type="SUPFAM" id="SSF46894">
    <property type="entry name" value="C-terminal effector domain of the bipartite response regulators"/>
    <property type="match status" value="1"/>
</dbReference>
<dbReference type="InterPro" id="IPR011990">
    <property type="entry name" value="TPR-like_helical_dom_sf"/>
</dbReference>
<evidence type="ECO:0000313" key="9">
    <source>
        <dbReference type="EMBL" id="GHH40144.1"/>
    </source>
</evidence>
<comment type="caution">
    <text evidence="9">The sequence shown here is derived from an EMBL/GenBank/DDBJ whole genome shotgun (WGS) entry which is preliminary data.</text>
</comment>
<dbReference type="InterPro" id="IPR051677">
    <property type="entry name" value="AfsR-DnrI-RedD_regulator"/>
</dbReference>
<organism evidence="9 10">
    <name type="scientific">Lentzea cavernae</name>
    <dbReference type="NCBI Taxonomy" id="2020703"/>
    <lineage>
        <taxon>Bacteria</taxon>
        <taxon>Bacillati</taxon>
        <taxon>Actinomycetota</taxon>
        <taxon>Actinomycetes</taxon>
        <taxon>Pseudonocardiales</taxon>
        <taxon>Pseudonocardiaceae</taxon>
        <taxon>Lentzea</taxon>
    </lineage>
</organism>
<feature type="compositionally biased region" description="Pro residues" evidence="7">
    <location>
        <begin position="251"/>
        <end position="267"/>
    </location>
</feature>
<gene>
    <name evidence="9" type="ORF">GCM10017774_33030</name>
</gene>
<keyword evidence="10" id="KW-1185">Reference proteome</keyword>
<name>A0ABQ3MFQ4_9PSEU</name>
<sequence length="1063" mass="114394">MRLRVLGPLEARDGDERPLRLGRVKERVLLAMLVLRANTLLSKDTIWTGLWGDEPPRSAPANVSTYVSNLRRLLAAGGGRGPALETRAGGYLLVAGADDLDVLVFERLVAEGRQAQAEGGHALAAERLTRAAGLWRGPVMDGLPAPDVLRPDIARLEDLRLAAVEAGVDSRLELGQHAELVSELAALTARHKFHEGLWCRRILALHRCGRQSEALAAFHEVEALLRDQLGIEPGAALRDLHQKVLDSDPGLDPPAPAGRPPVRPRQLPPAVRGFSGRAGDLRWLDRTLDEMASAEASTTAALVGTAGVGKTALAVHWAHRVADRFPGGQLHADLRGHGTHESADPAEVLIAFLRALGVSDEAMPTGEQALTATYRSLLAGRRVLVVLDNAGSAEQVRPLLPGDPGCLTLVTSRRRLTGLVALDGARSRVVQRLDPTETNQLLGRLLGTDRAEAEPDAVVTLGDLCAHLPLALRLAAARLVSTDLSVGDYVSGFRPAKTLDLLAVDDEPSPVRTVFDASYEPLNPDAQRLFRLLGLVPGNHFTPRAAAALLAVAPDRAAKVLDVLIAANMVERKASEQFAMHDLLHLYAAEKTDDEGATAVRRLLDVYLQDTGTAVVALGVSLVRMPGPAAGTHLPELEIDDITGALSWLDAHRARLVAAVAHACDHGPREFAWRLCDLLRSYFWLSRCAPEWLAIGDAAVRAALAEGDVEGEIAARHCLGDAHWNLGEYERAIHTYEPAIALCDRVDLPQRHVAVLNSLGSVHHELGNPDQALTWFLEALDVQERNGLPETGLRANIATIYEEMGRLADALREHTRVLAVERTPETKPAHAFSLDALGVIHGLTGRLDLAFSYNSEALELHREAGSRAGEASALENLASLHLRRDEPALALAGAKAALAIAEEIANPRVDAASRTIVAKAHLHLGDHAEAERYFRQGVSRARAHRMRYLEVDALLGLAATLHASGRYGVAAEHCEEGLRTAEKAGFRIHEATARTLLAELALDRGEPATAVGEARRAAEIHHGTGCRQGLDRALAVLARSQELVGTAVLDPHASSLRQSSQRR</sequence>
<dbReference type="SMART" id="SM00028">
    <property type="entry name" value="TPR"/>
    <property type="match status" value="9"/>
</dbReference>
<dbReference type="Pfam" id="PF13424">
    <property type="entry name" value="TPR_12"/>
    <property type="match status" value="2"/>
</dbReference>
<dbReference type="InterPro" id="IPR019734">
    <property type="entry name" value="TPR_rpt"/>
</dbReference>
<dbReference type="PROSITE" id="PS51755">
    <property type="entry name" value="OMPR_PHOB"/>
    <property type="match status" value="1"/>
</dbReference>
<evidence type="ECO:0000256" key="2">
    <source>
        <dbReference type="ARBA" id="ARBA00023015"/>
    </source>
</evidence>
<dbReference type="Pfam" id="PF00486">
    <property type="entry name" value="Trans_reg_C"/>
    <property type="match status" value="1"/>
</dbReference>
<dbReference type="PANTHER" id="PTHR35807">
    <property type="entry name" value="TRANSCRIPTIONAL REGULATOR REDD-RELATED"/>
    <property type="match status" value="1"/>
</dbReference>
<dbReference type="Pfam" id="PF03704">
    <property type="entry name" value="BTAD"/>
    <property type="match status" value="1"/>
</dbReference>
<feature type="repeat" description="TPR" evidence="5">
    <location>
        <begin position="753"/>
        <end position="786"/>
    </location>
</feature>
<keyword evidence="3 6" id="KW-0238">DNA-binding</keyword>
<keyword evidence="4" id="KW-0804">Transcription</keyword>
<dbReference type="SUPFAM" id="SSF52540">
    <property type="entry name" value="P-loop containing nucleoside triphosphate hydrolases"/>
    <property type="match status" value="1"/>
</dbReference>
<dbReference type="Proteomes" id="UP000605568">
    <property type="component" value="Unassembled WGS sequence"/>
</dbReference>
<evidence type="ECO:0000259" key="8">
    <source>
        <dbReference type="PROSITE" id="PS51755"/>
    </source>
</evidence>
<keyword evidence="5" id="KW-0802">TPR repeat</keyword>
<dbReference type="Gene3D" id="1.10.10.10">
    <property type="entry name" value="Winged helix-like DNA-binding domain superfamily/Winged helix DNA-binding domain"/>
    <property type="match status" value="1"/>
</dbReference>
<dbReference type="InterPro" id="IPR016032">
    <property type="entry name" value="Sig_transdc_resp-reg_C-effctor"/>
</dbReference>
<dbReference type="SMART" id="SM00862">
    <property type="entry name" value="Trans_reg_C"/>
    <property type="match status" value="1"/>
</dbReference>
<dbReference type="Gene3D" id="1.25.40.10">
    <property type="entry name" value="Tetratricopeptide repeat domain"/>
    <property type="match status" value="3"/>
</dbReference>
<accession>A0ABQ3MFQ4</accession>
<evidence type="ECO:0000256" key="1">
    <source>
        <dbReference type="ARBA" id="ARBA00005820"/>
    </source>
</evidence>
<evidence type="ECO:0000313" key="10">
    <source>
        <dbReference type="Proteomes" id="UP000605568"/>
    </source>
</evidence>
<evidence type="ECO:0000256" key="5">
    <source>
        <dbReference type="PROSITE-ProRule" id="PRU00339"/>
    </source>
</evidence>
<dbReference type="RefSeq" id="WP_229904760.1">
    <property type="nucleotide sequence ID" value="NZ_BNAR01000004.1"/>
</dbReference>
<evidence type="ECO:0000256" key="3">
    <source>
        <dbReference type="ARBA" id="ARBA00023125"/>
    </source>
</evidence>
<dbReference type="InterPro" id="IPR027417">
    <property type="entry name" value="P-loop_NTPase"/>
</dbReference>
<evidence type="ECO:0000256" key="4">
    <source>
        <dbReference type="ARBA" id="ARBA00023163"/>
    </source>
</evidence>
<feature type="region of interest" description="Disordered" evidence="7">
    <location>
        <begin position="245"/>
        <end position="274"/>
    </location>
</feature>
<comment type="similarity">
    <text evidence="1">Belongs to the AfsR/DnrI/RedD regulatory family.</text>
</comment>
<protein>
    <submittedName>
        <fullName evidence="9">SARP family transcriptional regulator</fullName>
    </submittedName>
</protein>
<dbReference type="PANTHER" id="PTHR35807:SF1">
    <property type="entry name" value="TRANSCRIPTIONAL REGULATOR REDD"/>
    <property type="match status" value="1"/>
</dbReference>
<proteinExistence type="inferred from homology"/>
<keyword evidence="2" id="KW-0805">Transcription regulation</keyword>
<dbReference type="InterPro" id="IPR001867">
    <property type="entry name" value="OmpR/PhoB-type_DNA-bd"/>
</dbReference>
<dbReference type="Pfam" id="PF13432">
    <property type="entry name" value="TPR_16"/>
    <property type="match status" value="1"/>
</dbReference>
<evidence type="ECO:0000256" key="7">
    <source>
        <dbReference type="SAM" id="MobiDB-lite"/>
    </source>
</evidence>
<dbReference type="SMART" id="SM01043">
    <property type="entry name" value="BTAD"/>
    <property type="match status" value="1"/>
</dbReference>
<dbReference type="SUPFAM" id="SSF48452">
    <property type="entry name" value="TPR-like"/>
    <property type="match status" value="3"/>
</dbReference>
<feature type="domain" description="OmpR/PhoB-type" evidence="8">
    <location>
        <begin position="1"/>
        <end position="95"/>
    </location>
</feature>
<feature type="DNA-binding region" description="OmpR/PhoB-type" evidence="6">
    <location>
        <begin position="1"/>
        <end position="95"/>
    </location>
</feature>
<dbReference type="EMBL" id="BNAR01000004">
    <property type="protein sequence ID" value="GHH40144.1"/>
    <property type="molecule type" value="Genomic_DNA"/>
</dbReference>
<dbReference type="InterPro" id="IPR036388">
    <property type="entry name" value="WH-like_DNA-bd_sf"/>
</dbReference>
<dbReference type="PROSITE" id="PS50005">
    <property type="entry name" value="TPR"/>
    <property type="match status" value="1"/>
</dbReference>
<dbReference type="PRINTS" id="PR00364">
    <property type="entry name" value="DISEASERSIST"/>
</dbReference>
<evidence type="ECO:0000256" key="6">
    <source>
        <dbReference type="PROSITE-ProRule" id="PRU01091"/>
    </source>
</evidence>
<reference evidence="10" key="1">
    <citation type="journal article" date="2019" name="Int. J. Syst. Evol. Microbiol.">
        <title>The Global Catalogue of Microorganisms (GCM) 10K type strain sequencing project: providing services to taxonomists for standard genome sequencing and annotation.</title>
        <authorList>
            <consortium name="The Broad Institute Genomics Platform"/>
            <consortium name="The Broad Institute Genome Sequencing Center for Infectious Disease"/>
            <person name="Wu L."/>
            <person name="Ma J."/>
        </authorList>
    </citation>
    <scope>NUCLEOTIDE SEQUENCE [LARGE SCALE GENOMIC DNA]</scope>
    <source>
        <strain evidence="10">CGMCC 4.7367</strain>
    </source>
</reference>
<dbReference type="Gene3D" id="3.40.50.300">
    <property type="entry name" value="P-loop containing nucleotide triphosphate hydrolases"/>
    <property type="match status" value="1"/>
</dbReference>
<dbReference type="InterPro" id="IPR005158">
    <property type="entry name" value="BTAD"/>
</dbReference>
<dbReference type="CDD" id="cd15831">
    <property type="entry name" value="BTAD"/>
    <property type="match status" value="1"/>
</dbReference>